<dbReference type="AlphaFoldDB" id="A0A518DI14"/>
<dbReference type="GO" id="GO:0009253">
    <property type="term" value="P:peptidoglycan catabolic process"/>
    <property type="evidence" value="ECO:0007669"/>
    <property type="project" value="InterPro"/>
</dbReference>
<evidence type="ECO:0000256" key="1">
    <source>
        <dbReference type="ARBA" id="ARBA00007553"/>
    </source>
</evidence>
<feature type="compositionally biased region" description="Low complexity" evidence="2">
    <location>
        <begin position="221"/>
        <end position="236"/>
    </location>
</feature>
<feature type="chain" id="PRO_5021889462" evidence="3">
    <location>
        <begin position="24"/>
        <end position="244"/>
    </location>
</feature>
<comment type="similarity">
    <text evidence="1">Belongs to the N-acetylmuramoyl-L-alanine amidase 2 family.</text>
</comment>
<protein>
    <submittedName>
        <fullName evidence="6">N-acetylmuramoyl-L-alanine amidase</fullName>
    </submittedName>
</protein>
<dbReference type="KEGG" id="pnd:Pla175_45330"/>
<dbReference type="CDD" id="cd06583">
    <property type="entry name" value="PGRP"/>
    <property type="match status" value="1"/>
</dbReference>
<dbReference type="GO" id="GO:0008745">
    <property type="term" value="F:N-acetylmuramoyl-L-alanine amidase activity"/>
    <property type="evidence" value="ECO:0007669"/>
    <property type="project" value="InterPro"/>
</dbReference>
<accession>A0A518DI14</accession>
<feature type="signal peptide" evidence="3">
    <location>
        <begin position="1"/>
        <end position="23"/>
    </location>
</feature>
<gene>
    <name evidence="6" type="ORF">Pla175_45330</name>
</gene>
<dbReference type="SMART" id="SM00701">
    <property type="entry name" value="PGRP"/>
    <property type="match status" value="1"/>
</dbReference>
<name>A0A518DI14_9BACT</name>
<evidence type="ECO:0000313" key="6">
    <source>
        <dbReference type="EMBL" id="QDU91115.1"/>
    </source>
</evidence>
<dbReference type="Pfam" id="PF01510">
    <property type="entry name" value="Amidase_2"/>
    <property type="match status" value="1"/>
</dbReference>
<dbReference type="EMBL" id="CP036291">
    <property type="protein sequence ID" value="QDU91115.1"/>
    <property type="molecule type" value="Genomic_DNA"/>
</dbReference>
<evidence type="ECO:0000259" key="4">
    <source>
        <dbReference type="SMART" id="SM00644"/>
    </source>
</evidence>
<dbReference type="SUPFAM" id="SSF55846">
    <property type="entry name" value="N-acetylmuramoyl-L-alanine amidase-like"/>
    <property type="match status" value="1"/>
</dbReference>
<evidence type="ECO:0000259" key="5">
    <source>
        <dbReference type="SMART" id="SM00701"/>
    </source>
</evidence>
<organism evidence="6 7">
    <name type="scientific">Pirellulimonas nuda</name>
    <dbReference type="NCBI Taxonomy" id="2528009"/>
    <lineage>
        <taxon>Bacteria</taxon>
        <taxon>Pseudomonadati</taxon>
        <taxon>Planctomycetota</taxon>
        <taxon>Planctomycetia</taxon>
        <taxon>Pirellulales</taxon>
        <taxon>Lacipirellulaceae</taxon>
        <taxon>Pirellulimonas</taxon>
    </lineage>
</organism>
<evidence type="ECO:0000256" key="3">
    <source>
        <dbReference type="SAM" id="SignalP"/>
    </source>
</evidence>
<evidence type="ECO:0000256" key="2">
    <source>
        <dbReference type="SAM" id="MobiDB-lite"/>
    </source>
</evidence>
<dbReference type="Proteomes" id="UP000317429">
    <property type="component" value="Chromosome"/>
</dbReference>
<dbReference type="InterPro" id="IPR036505">
    <property type="entry name" value="Amidase/PGRP_sf"/>
</dbReference>
<dbReference type="InterPro" id="IPR015510">
    <property type="entry name" value="PGRP"/>
</dbReference>
<keyword evidence="3" id="KW-0732">Signal</keyword>
<dbReference type="PANTHER" id="PTHR11022:SF41">
    <property type="entry name" value="PEPTIDOGLYCAN-RECOGNITION PROTEIN LC-RELATED"/>
    <property type="match status" value="1"/>
</dbReference>
<evidence type="ECO:0000313" key="7">
    <source>
        <dbReference type="Proteomes" id="UP000317429"/>
    </source>
</evidence>
<dbReference type="PANTHER" id="PTHR11022">
    <property type="entry name" value="PEPTIDOGLYCAN RECOGNITION PROTEIN"/>
    <property type="match status" value="1"/>
</dbReference>
<feature type="region of interest" description="Disordered" evidence="2">
    <location>
        <begin position="221"/>
        <end position="244"/>
    </location>
</feature>
<reference evidence="6 7" key="1">
    <citation type="submission" date="2019-02" db="EMBL/GenBank/DDBJ databases">
        <title>Deep-cultivation of Planctomycetes and their phenomic and genomic characterization uncovers novel biology.</title>
        <authorList>
            <person name="Wiegand S."/>
            <person name="Jogler M."/>
            <person name="Boedeker C."/>
            <person name="Pinto D."/>
            <person name="Vollmers J."/>
            <person name="Rivas-Marin E."/>
            <person name="Kohn T."/>
            <person name="Peeters S.H."/>
            <person name="Heuer A."/>
            <person name="Rast P."/>
            <person name="Oberbeckmann S."/>
            <person name="Bunk B."/>
            <person name="Jeske O."/>
            <person name="Meyerdierks A."/>
            <person name="Storesund J.E."/>
            <person name="Kallscheuer N."/>
            <person name="Luecker S."/>
            <person name="Lage O.M."/>
            <person name="Pohl T."/>
            <person name="Merkel B.J."/>
            <person name="Hornburger P."/>
            <person name="Mueller R.-W."/>
            <person name="Bruemmer F."/>
            <person name="Labrenz M."/>
            <person name="Spormann A.M."/>
            <person name="Op den Camp H."/>
            <person name="Overmann J."/>
            <person name="Amann R."/>
            <person name="Jetten M.S.M."/>
            <person name="Mascher T."/>
            <person name="Medema M.H."/>
            <person name="Devos D.P."/>
            <person name="Kaster A.-K."/>
            <person name="Ovreas L."/>
            <person name="Rohde M."/>
            <person name="Galperin M.Y."/>
            <person name="Jogler C."/>
        </authorList>
    </citation>
    <scope>NUCLEOTIDE SEQUENCE [LARGE SCALE GENOMIC DNA]</scope>
    <source>
        <strain evidence="6 7">Pla175</strain>
    </source>
</reference>
<sequence length="244" mass="26994" precursor="true">MNHFTLPSLIAVVLVAAPFCRGAGPASRTPVAPPPKVVAAQEWGSRPDPIGDERRHTPTYVTLHHAGVLWTDDRDPVEFVRNMQAWGKRRPEIEEPPRNTYWPDLPYHFMIAPDGRIFEGRPLEYEPESNTKYALAGHIGVELMGNLDAQRPSAAQVESSVLLVAWLLDRYGLPLEAISTHGKVAQGQTGCPGRDFARYFEGAPRPFDAWVGRVLRGDPPGIELGPPLEEGPTELITETKRPAK</sequence>
<dbReference type="InterPro" id="IPR006619">
    <property type="entry name" value="PGRP_domain_met/bac"/>
</dbReference>
<dbReference type="Gene3D" id="3.40.80.10">
    <property type="entry name" value="Peptidoglycan recognition protein-like"/>
    <property type="match status" value="1"/>
</dbReference>
<dbReference type="GO" id="GO:0008270">
    <property type="term" value="F:zinc ion binding"/>
    <property type="evidence" value="ECO:0007669"/>
    <property type="project" value="InterPro"/>
</dbReference>
<keyword evidence="7" id="KW-1185">Reference proteome</keyword>
<proteinExistence type="inferred from homology"/>
<dbReference type="RefSeq" id="WP_145290919.1">
    <property type="nucleotide sequence ID" value="NZ_CP036291.1"/>
</dbReference>
<feature type="domain" description="Peptidoglycan recognition protein family" evidence="5">
    <location>
        <begin position="35"/>
        <end position="185"/>
    </location>
</feature>
<dbReference type="InterPro" id="IPR002502">
    <property type="entry name" value="Amidase_domain"/>
</dbReference>
<feature type="domain" description="N-acetylmuramoyl-L-alanine amidase" evidence="4">
    <location>
        <begin position="46"/>
        <end position="193"/>
    </location>
</feature>
<dbReference type="OrthoDB" id="9811296at2"/>
<dbReference type="SMART" id="SM00644">
    <property type="entry name" value="Ami_2"/>
    <property type="match status" value="1"/>
</dbReference>